<protein>
    <submittedName>
        <fullName evidence="2">Uncharacterized protein</fullName>
    </submittedName>
</protein>
<comment type="caution">
    <text evidence="2">The sequence shown here is derived from an EMBL/GenBank/DDBJ whole genome shotgun (WGS) entry which is preliminary data.</text>
</comment>
<evidence type="ECO:0000313" key="3">
    <source>
        <dbReference type="Proteomes" id="UP001321473"/>
    </source>
</evidence>
<feature type="non-terminal residue" evidence="2">
    <location>
        <position position="525"/>
    </location>
</feature>
<feature type="compositionally biased region" description="Polar residues" evidence="1">
    <location>
        <begin position="102"/>
        <end position="124"/>
    </location>
</feature>
<proteinExistence type="predicted"/>
<gene>
    <name evidence="2" type="ORF">V5799_024558</name>
</gene>
<accession>A0AAQ4EC80</accession>
<feature type="non-terminal residue" evidence="2">
    <location>
        <position position="1"/>
    </location>
</feature>
<dbReference type="Proteomes" id="UP001321473">
    <property type="component" value="Unassembled WGS sequence"/>
</dbReference>
<reference evidence="2 3" key="1">
    <citation type="journal article" date="2023" name="Arcadia Sci">
        <title>De novo assembly of a long-read Amblyomma americanum tick genome.</title>
        <authorList>
            <person name="Chou S."/>
            <person name="Poskanzer K.E."/>
            <person name="Rollins M."/>
            <person name="Thuy-Boun P.S."/>
        </authorList>
    </citation>
    <scope>NUCLEOTIDE SEQUENCE [LARGE SCALE GENOMIC DNA]</scope>
    <source>
        <strain evidence="2">F_SG_1</strain>
        <tissue evidence="2">Salivary glands</tissue>
    </source>
</reference>
<evidence type="ECO:0000313" key="2">
    <source>
        <dbReference type="EMBL" id="KAK8772198.1"/>
    </source>
</evidence>
<feature type="region of interest" description="Disordered" evidence="1">
    <location>
        <begin position="43"/>
        <end position="124"/>
    </location>
</feature>
<sequence>DFRLVRPHRLLRHGRHIHHRLESEVGTGSAFHPAAAQRLQRELGSGKKPFRGSRQRGTFGLPEPTQAQNPENTEEQDVYRPVQQAAPQTVVTKHRKAALTANDVQPTTAAKHQPDTPASQDIKTSKVTVSALTDSRVECATLLCKNLKDWLHKTVARQADPCKERNTFVCDPSVSFAGFSTPFAKRTVLAKAFGGDDITKKQQHTFSGEDGERRLLKSCLEYAESPDEGVEDIAAFMSHFQLDLRHMVDDPAEDPLDRMMELSLDYGIDSPVSFSRKYNVTGEASAPFVFEITLNPEVKEFLNGVESLDDEEVEDLYDLLLARYALLNDSDVTKQLVDADDDNRWRQLFARFGRSEAAVYEHVAADEQAVAFLAYRSQSGGKLGMRRVLAWHVLRYLVGPKADFLSELNRTRAAGDILEDDIFVASPERKCGGLVSKVSGVAYRALDILEGTDVVPVQTIVDVTRLMAEFQDAISSVFTLPKGQTGNLSAVAVASQTNHVPLFAGRMHGRSHPGNLFTAFDGLSE</sequence>
<dbReference type="EMBL" id="JARKHS020018697">
    <property type="protein sequence ID" value="KAK8772198.1"/>
    <property type="molecule type" value="Genomic_DNA"/>
</dbReference>
<evidence type="ECO:0000256" key="1">
    <source>
        <dbReference type="SAM" id="MobiDB-lite"/>
    </source>
</evidence>
<name>A0AAQ4EC80_AMBAM</name>
<keyword evidence="3" id="KW-1185">Reference proteome</keyword>
<dbReference type="AlphaFoldDB" id="A0AAQ4EC80"/>
<organism evidence="2 3">
    <name type="scientific">Amblyomma americanum</name>
    <name type="common">Lone star tick</name>
    <dbReference type="NCBI Taxonomy" id="6943"/>
    <lineage>
        <taxon>Eukaryota</taxon>
        <taxon>Metazoa</taxon>
        <taxon>Ecdysozoa</taxon>
        <taxon>Arthropoda</taxon>
        <taxon>Chelicerata</taxon>
        <taxon>Arachnida</taxon>
        <taxon>Acari</taxon>
        <taxon>Parasitiformes</taxon>
        <taxon>Ixodida</taxon>
        <taxon>Ixodoidea</taxon>
        <taxon>Ixodidae</taxon>
        <taxon>Amblyomminae</taxon>
        <taxon>Amblyomma</taxon>
    </lineage>
</organism>